<reference evidence="8 9" key="1">
    <citation type="submission" date="2017-09" db="EMBL/GenBank/DDBJ databases">
        <authorList>
            <person name="Ehlers B."/>
            <person name="Leendertz F.H."/>
        </authorList>
    </citation>
    <scope>NUCLEOTIDE SEQUENCE [LARGE SCALE GENOMIC DNA]</scope>
    <source>
        <strain evidence="8 9">USBA 140</strain>
    </source>
</reference>
<dbReference type="InterPro" id="IPR001610">
    <property type="entry name" value="PAC"/>
</dbReference>
<dbReference type="SMART" id="SM00388">
    <property type="entry name" value="HisKA"/>
    <property type="match status" value="1"/>
</dbReference>
<dbReference type="InterPro" id="IPR035965">
    <property type="entry name" value="PAS-like_dom_sf"/>
</dbReference>
<dbReference type="SUPFAM" id="SSF47384">
    <property type="entry name" value="Homodimeric domain of signal transducing histidine kinase"/>
    <property type="match status" value="1"/>
</dbReference>
<dbReference type="Pfam" id="PF02518">
    <property type="entry name" value="HATPase_c"/>
    <property type="match status" value="1"/>
</dbReference>
<dbReference type="Pfam" id="PF13426">
    <property type="entry name" value="PAS_9"/>
    <property type="match status" value="1"/>
</dbReference>
<organism evidence="8 9">
    <name type="scientific">Caenispirillum bisanense</name>
    <dbReference type="NCBI Taxonomy" id="414052"/>
    <lineage>
        <taxon>Bacteria</taxon>
        <taxon>Pseudomonadati</taxon>
        <taxon>Pseudomonadota</taxon>
        <taxon>Alphaproteobacteria</taxon>
        <taxon>Rhodospirillales</taxon>
        <taxon>Novispirillaceae</taxon>
        <taxon>Caenispirillum</taxon>
    </lineage>
</organism>
<evidence type="ECO:0000313" key="8">
    <source>
        <dbReference type="EMBL" id="SOD91983.1"/>
    </source>
</evidence>
<dbReference type="InterPro" id="IPR000014">
    <property type="entry name" value="PAS"/>
</dbReference>
<dbReference type="PANTHER" id="PTHR43304:SF1">
    <property type="entry name" value="PAC DOMAIN-CONTAINING PROTEIN"/>
    <property type="match status" value="1"/>
</dbReference>
<dbReference type="CDD" id="cd00082">
    <property type="entry name" value="HisKA"/>
    <property type="match status" value="1"/>
</dbReference>
<dbReference type="SUPFAM" id="SSF55785">
    <property type="entry name" value="PYP-like sensor domain (PAS domain)"/>
    <property type="match status" value="2"/>
</dbReference>
<dbReference type="OrthoDB" id="7313492at2"/>
<dbReference type="PROSITE" id="PS50109">
    <property type="entry name" value="HIS_KIN"/>
    <property type="match status" value="1"/>
</dbReference>
<name>A0A286G8V1_9PROT</name>
<dbReference type="InterPro" id="IPR005467">
    <property type="entry name" value="His_kinase_dom"/>
</dbReference>
<dbReference type="GO" id="GO:0000155">
    <property type="term" value="F:phosphorelay sensor kinase activity"/>
    <property type="evidence" value="ECO:0007669"/>
    <property type="project" value="InterPro"/>
</dbReference>
<evidence type="ECO:0000256" key="4">
    <source>
        <dbReference type="ARBA" id="ARBA00022679"/>
    </source>
</evidence>
<dbReference type="AlphaFoldDB" id="A0A286G8V1"/>
<keyword evidence="3" id="KW-0597">Phosphoprotein</keyword>
<dbReference type="InterPro" id="IPR052162">
    <property type="entry name" value="Sensor_kinase/Photoreceptor"/>
</dbReference>
<evidence type="ECO:0000256" key="3">
    <source>
        <dbReference type="ARBA" id="ARBA00022553"/>
    </source>
</evidence>
<dbReference type="SUPFAM" id="SSF55874">
    <property type="entry name" value="ATPase domain of HSP90 chaperone/DNA topoisomerase II/histidine kinase"/>
    <property type="match status" value="1"/>
</dbReference>
<dbReference type="InterPro" id="IPR036890">
    <property type="entry name" value="HATPase_C_sf"/>
</dbReference>
<dbReference type="Gene3D" id="1.10.287.130">
    <property type="match status" value="1"/>
</dbReference>
<dbReference type="Proteomes" id="UP000219621">
    <property type="component" value="Unassembled WGS sequence"/>
</dbReference>
<dbReference type="PANTHER" id="PTHR43304">
    <property type="entry name" value="PHYTOCHROME-LIKE PROTEIN CPH1"/>
    <property type="match status" value="1"/>
</dbReference>
<evidence type="ECO:0000256" key="2">
    <source>
        <dbReference type="ARBA" id="ARBA00012438"/>
    </source>
</evidence>
<dbReference type="Pfam" id="PF00512">
    <property type="entry name" value="HisKA"/>
    <property type="match status" value="1"/>
</dbReference>
<dbReference type="RefSeq" id="WP_097277971.1">
    <property type="nucleotide sequence ID" value="NZ_OCNJ01000002.1"/>
</dbReference>
<protein>
    <recommendedName>
        <fullName evidence="2">histidine kinase</fullName>
        <ecNumber evidence="2">2.7.13.3</ecNumber>
    </recommendedName>
</protein>
<evidence type="ECO:0000256" key="5">
    <source>
        <dbReference type="ARBA" id="ARBA00022777"/>
    </source>
</evidence>
<accession>A0A286G8V1</accession>
<dbReference type="Gene3D" id="3.30.450.20">
    <property type="entry name" value="PAS domain"/>
    <property type="match status" value="2"/>
</dbReference>
<dbReference type="GO" id="GO:0006355">
    <property type="term" value="P:regulation of DNA-templated transcription"/>
    <property type="evidence" value="ECO:0007669"/>
    <property type="project" value="InterPro"/>
</dbReference>
<dbReference type="PRINTS" id="PR00344">
    <property type="entry name" value="BCTRLSENSOR"/>
</dbReference>
<dbReference type="SMART" id="SM00091">
    <property type="entry name" value="PAS"/>
    <property type="match status" value="2"/>
</dbReference>
<feature type="domain" description="Histidine kinase" evidence="6">
    <location>
        <begin position="279"/>
        <end position="497"/>
    </location>
</feature>
<dbReference type="Pfam" id="PF00989">
    <property type="entry name" value="PAS"/>
    <property type="match status" value="1"/>
</dbReference>
<feature type="domain" description="PAS" evidence="7">
    <location>
        <begin position="30"/>
        <end position="83"/>
    </location>
</feature>
<dbReference type="CDD" id="cd00130">
    <property type="entry name" value="PAS"/>
    <property type="match status" value="2"/>
</dbReference>
<keyword evidence="5" id="KW-0418">Kinase</keyword>
<evidence type="ECO:0000259" key="6">
    <source>
        <dbReference type="PROSITE" id="PS50109"/>
    </source>
</evidence>
<dbReference type="SMART" id="SM00387">
    <property type="entry name" value="HATPase_c"/>
    <property type="match status" value="1"/>
</dbReference>
<dbReference type="PROSITE" id="PS50112">
    <property type="entry name" value="PAS"/>
    <property type="match status" value="2"/>
</dbReference>
<evidence type="ECO:0000259" key="7">
    <source>
        <dbReference type="PROSITE" id="PS50112"/>
    </source>
</evidence>
<dbReference type="InterPro" id="IPR003594">
    <property type="entry name" value="HATPase_dom"/>
</dbReference>
<dbReference type="NCBIfam" id="TIGR00229">
    <property type="entry name" value="sensory_box"/>
    <property type="match status" value="2"/>
</dbReference>
<dbReference type="FunFam" id="3.30.565.10:FF:000006">
    <property type="entry name" value="Sensor histidine kinase WalK"/>
    <property type="match status" value="1"/>
</dbReference>
<evidence type="ECO:0000256" key="1">
    <source>
        <dbReference type="ARBA" id="ARBA00000085"/>
    </source>
</evidence>
<gene>
    <name evidence="8" type="ORF">SAMN05421508_102206</name>
</gene>
<comment type="catalytic activity">
    <reaction evidence="1">
        <text>ATP + protein L-histidine = ADP + protein N-phospho-L-histidine.</text>
        <dbReference type="EC" id="2.7.13.3"/>
    </reaction>
</comment>
<proteinExistence type="predicted"/>
<feature type="domain" description="PAS" evidence="7">
    <location>
        <begin position="133"/>
        <end position="197"/>
    </location>
</feature>
<sequence length="507" mass="56072">MSFPSDADSDLLSLVFATTPGAITVSRMRDGVYVAVNHGFCELSGYSQDEVIGRSAIQLDIWYDADERRRFVEKLMRDGVQRNALCRFRRKSGEVFYGHMSARLFDRNGEPHLFAVTQDIAEIVYAQEQAEISEARLRGLVAHIPHGVRELDLSGVILLENPAHARLFGYAPGELVGRRALDLLVDPVQAEAVEQEIFGADQTADTPGAGSYTADMRHKDGRIINVRVDWSVQRSPHGPPTVISVLTDLTAAVRAEAERRRTVDELTRSNAELERYAYIAAHDLREPIRTVTSYAQLLRRRLQLAGVLEGETAELFGYLETGARRMSDVVDDLLAYSRLQTEAQSFGPVDLAAVLGAVQSSLARTIMETGAELEVEPLPVVTADEPQMLQLFQNLVTNALRYQPHRPGHVPLVRISAARRGAGWCFAVADNGIGIEEQYFERIFKLFQRLHGQRDYPGTGVGLAICRRIAERHGGTITVDSRPGDGTTFQVWLPDEPPSGAGEPASE</sequence>
<dbReference type="InterPro" id="IPR036097">
    <property type="entry name" value="HisK_dim/P_sf"/>
</dbReference>
<keyword evidence="9" id="KW-1185">Reference proteome</keyword>
<dbReference type="Gene3D" id="3.30.565.10">
    <property type="entry name" value="Histidine kinase-like ATPase, C-terminal domain"/>
    <property type="match status" value="1"/>
</dbReference>
<dbReference type="SMART" id="SM00086">
    <property type="entry name" value="PAC"/>
    <property type="match status" value="2"/>
</dbReference>
<keyword evidence="4" id="KW-0808">Transferase</keyword>
<dbReference type="EC" id="2.7.13.3" evidence="2"/>
<dbReference type="EMBL" id="OCNJ01000002">
    <property type="protein sequence ID" value="SOD91983.1"/>
    <property type="molecule type" value="Genomic_DNA"/>
</dbReference>
<dbReference type="InterPro" id="IPR003661">
    <property type="entry name" value="HisK_dim/P_dom"/>
</dbReference>
<evidence type="ECO:0000313" key="9">
    <source>
        <dbReference type="Proteomes" id="UP000219621"/>
    </source>
</evidence>
<dbReference type="InterPro" id="IPR004358">
    <property type="entry name" value="Sig_transdc_His_kin-like_C"/>
</dbReference>
<dbReference type="InterPro" id="IPR013767">
    <property type="entry name" value="PAS_fold"/>
</dbReference>